<feature type="binding site" description="axial binding residue" evidence="6">
    <location>
        <position position="345"/>
    </location>
    <ligand>
        <name>heme</name>
        <dbReference type="ChEBI" id="CHEBI:30413"/>
    </ligand>
    <ligandPart>
        <name>Fe</name>
        <dbReference type="ChEBI" id="CHEBI:18248"/>
    </ligandPart>
</feature>
<keyword evidence="9" id="KW-1185">Reference proteome</keyword>
<dbReference type="InterPro" id="IPR002403">
    <property type="entry name" value="Cyt_P450_E_grp-IV"/>
</dbReference>
<dbReference type="STRING" id="149040.A0A194X3L3"/>
<evidence type="ECO:0000256" key="3">
    <source>
        <dbReference type="ARBA" id="ARBA00022617"/>
    </source>
</evidence>
<dbReference type="Proteomes" id="UP000070700">
    <property type="component" value="Unassembled WGS sequence"/>
</dbReference>
<evidence type="ECO:0000256" key="5">
    <source>
        <dbReference type="ARBA" id="ARBA00023004"/>
    </source>
</evidence>
<dbReference type="GO" id="GO:0008395">
    <property type="term" value="F:steroid hydroxylase activity"/>
    <property type="evidence" value="ECO:0007669"/>
    <property type="project" value="TreeGrafter"/>
</dbReference>
<dbReference type="GeneID" id="28821778"/>
<dbReference type="PRINTS" id="PR00465">
    <property type="entry name" value="EP450IV"/>
</dbReference>
<feature type="region of interest" description="Disordered" evidence="7">
    <location>
        <begin position="298"/>
        <end position="323"/>
    </location>
</feature>
<dbReference type="OrthoDB" id="1470350at2759"/>
<dbReference type="GO" id="GO:0020037">
    <property type="term" value="F:heme binding"/>
    <property type="evidence" value="ECO:0007669"/>
    <property type="project" value="InterPro"/>
</dbReference>
<evidence type="ECO:0000313" key="8">
    <source>
        <dbReference type="EMBL" id="KUJ14785.1"/>
    </source>
</evidence>
<evidence type="ECO:0000256" key="2">
    <source>
        <dbReference type="ARBA" id="ARBA00010617"/>
    </source>
</evidence>
<dbReference type="CDD" id="cd11040">
    <property type="entry name" value="CYP7_CYP8-like"/>
    <property type="match status" value="1"/>
</dbReference>
<reference evidence="8 9" key="1">
    <citation type="submission" date="2015-10" db="EMBL/GenBank/DDBJ databases">
        <title>Full genome of DAOMC 229536 Phialocephala scopiformis, a fungal endophyte of spruce producing the potent anti-insectan compound rugulosin.</title>
        <authorList>
            <consortium name="DOE Joint Genome Institute"/>
            <person name="Walker A.K."/>
            <person name="Frasz S.L."/>
            <person name="Seifert K.A."/>
            <person name="Miller J.D."/>
            <person name="Mondo S.J."/>
            <person name="Labutti K."/>
            <person name="Lipzen A."/>
            <person name="Dockter R."/>
            <person name="Kennedy M."/>
            <person name="Grigoriev I.V."/>
            <person name="Spatafora J.W."/>
        </authorList>
    </citation>
    <scope>NUCLEOTIDE SEQUENCE [LARGE SCALE GENOMIC DNA]</scope>
    <source>
        <strain evidence="8 9">CBS 120377</strain>
    </source>
</reference>
<proteinExistence type="inferred from homology"/>
<keyword evidence="5 6" id="KW-0408">Iron</keyword>
<dbReference type="SUPFAM" id="SSF48264">
    <property type="entry name" value="Cytochrome P450"/>
    <property type="match status" value="1"/>
</dbReference>
<gene>
    <name evidence="8" type="ORF">LY89DRAFT_649312</name>
</gene>
<evidence type="ECO:0000256" key="7">
    <source>
        <dbReference type="SAM" id="MobiDB-lite"/>
    </source>
</evidence>
<evidence type="ECO:0000256" key="6">
    <source>
        <dbReference type="PIRSR" id="PIRSR602403-1"/>
    </source>
</evidence>
<name>A0A194X3L3_MOLSC</name>
<dbReference type="InterPro" id="IPR036396">
    <property type="entry name" value="Cyt_P450_sf"/>
</dbReference>
<dbReference type="GO" id="GO:0005506">
    <property type="term" value="F:iron ion binding"/>
    <property type="evidence" value="ECO:0007669"/>
    <property type="project" value="InterPro"/>
</dbReference>
<keyword evidence="4 6" id="KW-0479">Metal-binding</keyword>
<dbReference type="EMBL" id="KQ947419">
    <property type="protein sequence ID" value="KUJ14785.1"/>
    <property type="molecule type" value="Genomic_DNA"/>
</dbReference>
<dbReference type="InParanoid" id="A0A194X3L3"/>
<dbReference type="GO" id="GO:0016705">
    <property type="term" value="F:oxidoreductase activity, acting on paired donors, with incorporation or reduction of molecular oxygen"/>
    <property type="evidence" value="ECO:0007669"/>
    <property type="project" value="InterPro"/>
</dbReference>
<evidence type="ECO:0000256" key="4">
    <source>
        <dbReference type="ARBA" id="ARBA00022723"/>
    </source>
</evidence>
<dbReference type="PANTHER" id="PTHR24304:SF2">
    <property type="entry name" value="24-HYDROXYCHOLESTEROL 7-ALPHA-HYDROXYLASE"/>
    <property type="match status" value="1"/>
</dbReference>
<comment type="cofactor">
    <cofactor evidence="1 6">
        <name>heme</name>
        <dbReference type="ChEBI" id="CHEBI:30413"/>
    </cofactor>
</comment>
<dbReference type="Gene3D" id="1.10.630.10">
    <property type="entry name" value="Cytochrome P450"/>
    <property type="match status" value="1"/>
</dbReference>
<protein>
    <submittedName>
        <fullName evidence="8">Cytochrome P450</fullName>
    </submittedName>
</protein>
<sequence>MLAGQGLEILAERYQDEVVGQVRSSSQVPDGDGWTELPDLISFVECHVLEAATRALYGPHLVGLNPTIAADFWNFNRRVKSMFMGVPKWMNPLAVRARNKMTDNIKRWQRYNAANCNIDDIPEEVEWEPFYGSKYTRVRQQLLTKRGIMNESARAAENLAFVWATNANSVPAACWFLLETLHDPSLYKRVQESLQGARITDTDKSLAFDMTKLTNDTLLQSIFAEILRLRVAALVVREPTVDHFSLPGGWYIKQHETISMSTRTELMDPNVWNAGNAASPHPLDKFWAERFIVYPDDPRSGPLKEPKRRLKPAPSKDGKSTNEGSFSLDGCTWHWVPFGGGRQLCPGRHFAKREILLTSAIFLSTFEIELMVDKLPGPDKGIYGFGTMPPKGKVPCRIRRRRE</sequence>
<dbReference type="InterPro" id="IPR001128">
    <property type="entry name" value="Cyt_P450"/>
</dbReference>
<dbReference type="KEGG" id="psco:LY89DRAFT_649312"/>
<keyword evidence="3 6" id="KW-0349">Heme</keyword>
<evidence type="ECO:0000313" key="9">
    <source>
        <dbReference type="Proteomes" id="UP000070700"/>
    </source>
</evidence>
<dbReference type="InterPro" id="IPR050529">
    <property type="entry name" value="CYP450_sterol_14alpha_dmase"/>
</dbReference>
<organism evidence="8 9">
    <name type="scientific">Mollisia scopiformis</name>
    <name type="common">Conifer needle endophyte fungus</name>
    <name type="synonym">Phialocephala scopiformis</name>
    <dbReference type="NCBI Taxonomy" id="149040"/>
    <lineage>
        <taxon>Eukaryota</taxon>
        <taxon>Fungi</taxon>
        <taxon>Dikarya</taxon>
        <taxon>Ascomycota</taxon>
        <taxon>Pezizomycotina</taxon>
        <taxon>Leotiomycetes</taxon>
        <taxon>Helotiales</taxon>
        <taxon>Mollisiaceae</taxon>
        <taxon>Mollisia</taxon>
    </lineage>
</organism>
<accession>A0A194X3L3</accession>
<dbReference type="RefSeq" id="XP_018069140.1">
    <property type="nucleotide sequence ID" value="XM_018212052.1"/>
</dbReference>
<comment type="similarity">
    <text evidence="2">Belongs to the cytochrome P450 family.</text>
</comment>
<dbReference type="PANTHER" id="PTHR24304">
    <property type="entry name" value="CYTOCHROME P450 FAMILY 7"/>
    <property type="match status" value="1"/>
</dbReference>
<dbReference type="AlphaFoldDB" id="A0A194X3L3"/>
<evidence type="ECO:0000256" key="1">
    <source>
        <dbReference type="ARBA" id="ARBA00001971"/>
    </source>
</evidence>
<dbReference type="Pfam" id="PF00067">
    <property type="entry name" value="p450"/>
    <property type="match status" value="2"/>
</dbReference>